<evidence type="ECO:0000313" key="6">
    <source>
        <dbReference type="Proteomes" id="UP000663854"/>
    </source>
</evidence>
<feature type="chain" id="PRO_5035598888" evidence="1">
    <location>
        <begin position="26"/>
        <end position="112"/>
    </location>
</feature>
<name>A0A814BDS0_9BILA</name>
<dbReference type="EMBL" id="CAJNOH010000177">
    <property type="protein sequence ID" value="CAF0928079.1"/>
    <property type="molecule type" value="Genomic_DNA"/>
</dbReference>
<evidence type="ECO:0000313" key="4">
    <source>
        <dbReference type="EMBL" id="CAF1450242.1"/>
    </source>
</evidence>
<dbReference type="Proteomes" id="UP000663889">
    <property type="component" value="Unassembled WGS sequence"/>
</dbReference>
<reference evidence="2" key="1">
    <citation type="submission" date="2021-02" db="EMBL/GenBank/DDBJ databases">
        <authorList>
            <person name="Nowell W R."/>
        </authorList>
    </citation>
    <scope>NUCLEOTIDE SEQUENCE</scope>
</reference>
<gene>
    <name evidence="5" type="ORF">FNK824_LOCUS5503</name>
    <name evidence="4" type="ORF">JXQ802_LOCUS37546</name>
    <name evidence="2" type="ORF">PYM288_LOCUS10902</name>
    <name evidence="3" type="ORF">SEV965_LOCUS31526</name>
</gene>
<keyword evidence="7" id="KW-1185">Reference proteome</keyword>
<dbReference type="Proteomes" id="UP000663870">
    <property type="component" value="Unassembled WGS sequence"/>
</dbReference>
<evidence type="ECO:0000313" key="7">
    <source>
        <dbReference type="Proteomes" id="UP000663870"/>
    </source>
</evidence>
<evidence type="ECO:0000256" key="1">
    <source>
        <dbReference type="SAM" id="SignalP"/>
    </source>
</evidence>
<feature type="signal peptide" evidence="1">
    <location>
        <begin position="1"/>
        <end position="25"/>
    </location>
</feature>
<dbReference type="EMBL" id="CAJNOL010002015">
    <property type="protein sequence ID" value="CAF1450242.1"/>
    <property type="molecule type" value="Genomic_DNA"/>
</dbReference>
<dbReference type="Proteomes" id="UP000663854">
    <property type="component" value="Unassembled WGS sequence"/>
</dbReference>
<evidence type="ECO:0000313" key="2">
    <source>
        <dbReference type="EMBL" id="CAF0928079.1"/>
    </source>
</evidence>
<protein>
    <submittedName>
        <fullName evidence="2">Uncharacterized protein</fullName>
    </submittedName>
</protein>
<dbReference type="AlphaFoldDB" id="A0A814BDS0"/>
<proteinExistence type="predicted"/>
<comment type="caution">
    <text evidence="2">The sequence shown here is derived from an EMBL/GenBank/DDBJ whole genome shotgun (WGS) entry which is preliminary data.</text>
</comment>
<keyword evidence="1" id="KW-0732">Signal</keyword>
<organism evidence="2 6">
    <name type="scientific">Rotaria sordida</name>
    <dbReference type="NCBI Taxonomy" id="392033"/>
    <lineage>
        <taxon>Eukaryota</taxon>
        <taxon>Metazoa</taxon>
        <taxon>Spiralia</taxon>
        <taxon>Gnathifera</taxon>
        <taxon>Rotifera</taxon>
        <taxon>Eurotatoria</taxon>
        <taxon>Bdelloidea</taxon>
        <taxon>Philodinida</taxon>
        <taxon>Philodinidae</taxon>
        <taxon>Rotaria</taxon>
    </lineage>
</organism>
<dbReference type="EMBL" id="CAJNOU010003660">
    <property type="protein sequence ID" value="CAF1402685.1"/>
    <property type="molecule type" value="Genomic_DNA"/>
</dbReference>
<evidence type="ECO:0000313" key="3">
    <source>
        <dbReference type="EMBL" id="CAF1402685.1"/>
    </source>
</evidence>
<evidence type="ECO:0000313" key="5">
    <source>
        <dbReference type="EMBL" id="CAF3642128.1"/>
    </source>
</evidence>
<dbReference type="EMBL" id="CAJOBE010000442">
    <property type="protein sequence ID" value="CAF3642128.1"/>
    <property type="molecule type" value="Genomic_DNA"/>
</dbReference>
<dbReference type="Proteomes" id="UP000663874">
    <property type="component" value="Unassembled WGS sequence"/>
</dbReference>
<sequence length="112" mass="13097">MYITKYSILFIVVIISLVLLWCTNADSSEQQDHFIDISDEEYDDMNDFDRRASLRPVVVHQRASLRPVAGKRASLRPFGKRASLRPFGKRASLRPPSYLGKRKRRSIMYYDE</sequence>
<accession>A0A814BDS0</accession>